<sequence>MTGILNERQFSKPQMDALQFDPRRKQLALVKKELPGIVEKNEVIVKIAYAGLCGTDLHILEGKFPTNDRPLILGHEFCGLASSLGSEVKHIKRGDKVVIDPESCCNVCSFCTTGSYHLCETGGINSTIGIFSNGGWAQFCKVPARQVYRVPDGMLLKQVVLCEPLSCIIHAWEKIGQIEIGSHILIIGAGIIGNLWCSVLHHAGHRKVTVSEPFSVRREFNRKLETNFNCVSPDDINTMKNSREGFGVDLCIDCSGNGQAIQDAISLLRPGGKLCIFGVSSPDTKISVSPYEMYKKELTIVGVVINQFSIPKALSLIEAMGDRYLNYEKLGIQEYSMEQHQEALNSLKKGNISKVVFKITSEKE</sequence>
<evidence type="ECO:0000256" key="2">
    <source>
        <dbReference type="ARBA" id="ARBA00022833"/>
    </source>
</evidence>
<dbReference type="PROSITE" id="PS00059">
    <property type="entry name" value="ADH_ZINC"/>
    <property type="match status" value="1"/>
</dbReference>
<dbReference type="AlphaFoldDB" id="A0A1B6DVG1"/>
<dbReference type="SUPFAM" id="SSF51735">
    <property type="entry name" value="NAD(P)-binding Rossmann-fold domains"/>
    <property type="match status" value="1"/>
</dbReference>
<evidence type="ECO:0000256" key="1">
    <source>
        <dbReference type="ARBA" id="ARBA00022723"/>
    </source>
</evidence>
<dbReference type="InterPro" id="IPR036291">
    <property type="entry name" value="NAD(P)-bd_dom_sf"/>
</dbReference>
<keyword evidence="1 4" id="KW-0479">Metal-binding</keyword>
<dbReference type="InterPro" id="IPR011032">
    <property type="entry name" value="GroES-like_sf"/>
</dbReference>
<dbReference type="Pfam" id="PF00107">
    <property type="entry name" value="ADH_zinc_N"/>
    <property type="match status" value="1"/>
</dbReference>
<dbReference type="PANTHER" id="PTHR43401">
    <property type="entry name" value="L-THREONINE 3-DEHYDROGENASE"/>
    <property type="match status" value="1"/>
</dbReference>
<evidence type="ECO:0008006" key="8">
    <source>
        <dbReference type="Google" id="ProtNLM"/>
    </source>
</evidence>
<gene>
    <name evidence="7" type="ORF">g.16654</name>
</gene>
<name>A0A1B6DVG1_9HEMI</name>
<evidence type="ECO:0000256" key="3">
    <source>
        <dbReference type="ARBA" id="ARBA00023002"/>
    </source>
</evidence>
<evidence type="ECO:0000259" key="5">
    <source>
        <dbReference type="Pfam" id="PF00107"/>
    </source>
</evidence>
<feature type="domain" description="Alcohol dehydrogenase-like C-terminal" evidence="5">
    <location>
        <begin position="192"/>
        <end position="317"/>
    </location>
</feature>
<evidence type="ECO:0000256" key="4">
    <source>
        <dbReference type="RuleBase" id="RU361277"/>
    </source>
</evidence>
<comment type="cofactor">
    <cofactor evidence="4">
        <name>Zn(2+)</name>
        <dbReference type="ChEBI" id="CHEBI:29105"/>
    </cofactor>
</comment>
<accession>A0A1B6DVG1</accession>
<dbReference type="SUPFAM" id="SSF50129">
    <property type="entry name" value="GroES-like"/>
    <property type="match status" value="1"/>
</dbReference>
<reference evidence="7" key="1">
    <citation type="submission" date="2015-12" db="EMBL/GenBank/DDBJ databases">
        <title>De novo transcriptome assembly of four potential Pierce s Disease insect vectors from Arizona vineyards.</title>
        <authorList>
            <person name="Tassone E.E."/>
        </authorList>
    </citation>
    <scope>NUCLEOTIDE SEQUENCE</scope>
</reference>
<dbReference type="Gene3D" id="3.90.180.10">
    <property type="entry name" value="Medium-chain alcohol dehydrogenases, catalytic domain"/>
    <property type="match status" value="1"/>
</dbReference>
<dbReference type="Gene3D" id="3.40.50.720">
    <property type="entry name" value="NAD(P)-binding Rossmann-like Domain"/>
    <property type="match status" value="1"/>
</dbReference>
<evidence type="ECO:0000313" key="7">
    <source>
        <dbReference type="EMBL" id="JAS29651.1"/>
    </source>
</evidence>
<dbReference type="Pfam" id="PF08240">
    <property type="entry name" value="ADH_N"/>
    <property type="match status" value="1"/>
</dbReference>
<dbReference type="InterPro" id="IPR050129">
    <property type="entry name" value="Zn_alcohol_dh"/>
</dbReference>
<dbReference type="GO" id="GO:0008270">
    <property type="term" value="F:zinc ion binding"/>
    <property type="evidence" value="ECO:0007669"/>
    <property type="project" value="InterPro"/>
</dbReference>
<dbReference type="PANTHER" id="PTHR43401:SF2">
    <property type="entry name" value="L-THREONINE 3-DEHYDROGENASE"/>
    <property type="match status" value="1"/>
</dbReference>
<protein>
    <recommendedName>
        <fullName evidence="8">Enoyl reductase (ER) domain-containing protein</fullName>
    </recommendedName>
</protein>
<keyword evidence="3" id="KW-0560">Oxidoreductase</keyword>
<dbReference type="InterPro" id="IPR013154">
    <property type="entry name" value="ADH-like_N"/>
</dbReference>
<dbReference type="GO" id="GO:0016491">
    <property type="term" value="F:oxidoreductase activity"/>
    <property type="evidence" value="ECO:0007669"/>
    <property type="project" value="UniProtKB-KW"/>
</dbReference>
<organism evidence="7">
    <name type="scientific">Clastoptera arizonana</name>
    <name type="common">Arizona spittle bug</name>
    <dbReference type="NCBI Taxonomy" id="38151"/>
    <lineage>
        <taxon>Eukaryota</taxon>
        <taxon>Metazoa</taxon>
        <taxon>Ecdysozoa</taxon>
        <taxon>Arthropoda</taxon>
        <taxon>Hexapoda</taxon>
        <taxon>Insecta</taxon>
        <taxon>Pterygota</taxon>
        <taxon>Neoptera</taxon>
        <taxon>Paraneoptera</taxon>
        <taxon>Hemiptera</taxon>
        <taxon>Auchenorrhyncha</taxon>
        <taxon>Cercopoidea</taxon>
        <taxon>Clastopteridae</taxon>
        <taxon>Clastoptera</taxon>
    </lineage>
</organism>
<feature type="domain" description="Alcohol dehydrogenase-like N-terminal" evidence="6">
    <location>
        <begin position="40"/>
        <end position="152"/>
    </location>
</feature>
<comment type="similarity">
    <text evidence="4">Belongs to the zinc-containing alcohol dehydrogenase family.</text>
</comment>
<keyword evidence="2 4" id="KW-0862">Zinc</keyword>
<dbReference type="InterPro" id="IPR002328">
    <property type="entry name" value="ADH_Zn_CS"/>
</dbReference>
<dbReference type="EMBL" id="GEDC01007647">
    <property type="protein sequence ID" value="JAS29651.1"/>
    <property type="molecule type" value="Transcribed_RNA"/>
</dbReference>
<evidence type="ECO:0000259" key="6">
    <source>
        <dbReference type="Pfam" id="PF08240"/>
    </source>
</evidence>
<dbReference type="InterPro" id="IPR013149">
    <property type="entry name" value="ADH-like_C"/>
</dbReference>
<proteinExistence type="inferred from homology"/>